<reference evidence="1" key="2">
    <citation type="journal article" date="2023" name="Proc. Natl. Acad. Sci. U.S.A.">
        <title>A global phylogenomic analysis of the shiitake genus Lentinula.</title>
        <authorList>
            <person name="Sierra-Patev S."/>
            <person name="Min B."/>
            <person name="Naranjo-Ortiz M."/>
            <person name="Looney B."/>
            <person name="Konkel Z."/>
            <person name="Slot J.C."/>
            <person name="Sakamoto Y."/>
            <person name="Steenwyk J.L."/>
            <person name="Rokas A."/>
            <person name="Carro J."/>
            <person name="Camarero S."/>
            <person name="Ferreira P."/>
            <person name="Molpeceres G."/>
            <person name="Ruiz-Duenas F.J."/>
            <person name="Serrano A."/>
            <person name="Henrissat B."/>
            <person name="Drula E."/>
            <person name="Hughes K.W."/>
            <person name="Mata J.L."/>
            <person name="Ishikawa N.K."/>
            <person name="Vargas-Isla R."/>
            <person name="Ushijima S."/>
            <person name="Smith C.A."/>
            <person name="Donoghue J."/>
            <person name="Ahrendt S."/>
            <person name="Andreopoulos W."/>
            <person name="He G."/>
            <person name="LaButti K."/>
            <person name="Lipzen A."/>
            <person name="Ng V."/>
            <person name="Riley R."/>
            <person name="Sandor L."/>
            <person name="Barry K."/>
            <person name="Martinez A.T."/>
            <person name="Xiao Y."/>
            <person name="Gibbons J.G."/>
            <person name="Terashima K."/>
            <person name="Grigoriev I.V."/>
            <person name="Hibbett D."/>
        </authorList>
    </citation>
    <scope>NUCLEOTIDE SEQUENCE</scope>
    <source>
        <strain evidence="1">Sp2 HRB7682 ss15</strain>
    </source>
</reference>
<evidence type="ECO:0000313" key="2">
    <source>
        <dbReference type="Proteomes" id="UP001150238"/>
    </source>
</evidence>
<comment type="caution">
    <text evidence="1">The sequence shown here is derived from an EMBL/GenBank/DDBJ whole genome shotgun (WGS) entry which is preliminary data.</text>
</comment>
<proteinExistence type="predicted"/>
<sequence length="137" mass="15632">MPPDVPELDSEVDDSNELLLAWQKLFTDEHKKVGEQLQRHRCRPVCHKGKSANSDCRFGYPHDVVEHSSFDLSHNSIILSRKETDVNGHNPFLLVYTRHNHDVKCILSGRAAKAAMFYISDYITKMPLNTEALLSTL</sequence>
<evidence type="ECO:0000313" key="1">
    <source>
        <dbReference type="EMBL" id="KAJ4487106.1"/>
    </source>
</evidence>
<accession>A0A9W9ARI4</accession>
<feature type="non-terminal residue" evidence="1">
    <location>
        <position position="137"/>
    </location>
</feature>
<protein>
    <submittedName>
        <fullName evidence="1">Uncharacterized protein</fullName>
    </submittedName>
</protein>
<dbReference type="Proteomes" id="UP001150238">
    <property type="component" value="Unassembled WGS sequence"/>
</dbReference>
<name>A0A9W9ARI4_9AGAR</name>
<dbReference type="AlphaFoldDB" id="A0A9W9ARI4"/>
<dbReference type="EMBL" id="JANVFS010000009">
    <property type="protein sequence ID" value="KAJ4487106.1"/>
    <property type="molecule type" value="Genomic_DNA"/>
</dbReference>
<gene>
    <name evidence="1" type="ORF">C8J55DRAFT_423740</name>
</gene>
<organism evidence="1 2">
    <name type="scientific">Lentinula lateritia</name>
    <dbReference type="NCBI Taxonomy" id="40482"/>
    <lineage>
        <taxon>Eukaryota</taxon>
        <taxon>Fungi</taxon>
        <taxon>Dikarya</taxon>
        <taxon>Basidiomycota</taxon>
        <taxon>Agaricomycotina</taxon>
        <taxon>Agaricomycetes</taxon>
        <taxon>Agaricomycetidae</taxon>
        <taxon>Agaricales</taxon>
        <taxon>Marasmiineae</taxon>
        <taxon>Omphalotaceae</taxon>
        <taxon>Lentinula</taxon>
    </lineage>
</organism>
<reference evidence="1" key="1">
    <citation type="submission" date="2022-08" db="EMBL/GenBank/DDBJ databases">
        <authorList>
            <consortium name="DOE Joint Genome Institute"/>
            <person name="Min B."/>
            <person name="Riley R."/>
            <person name="Sierra-Patev S."/>
            <person name="Naranjo-Ortiz M."/>
            <person name="Looney B."/>
            <person name="Konkel Z."/>
            <person name="Slot J.C."/>
            <person name="Sakamoto Y."/>
            <person name="Steenwyk J.L."/>
            <person name="Rokas A."/>
            <person name="Carro J."/>
            <person name="Camarero S."/>
            <person name="Ferreira P."/>
            <person name="Molpeceres G."/>
            <person name="Ruiz-Duenas F.J."/>
            <person name="Serrano A."/>
            <person name="Henrissat B."/>
            <person name="Drula E."/>
            <person name="Hughes K.W."/>
            <person name="Mata J.L."/>
            <person name="Ishikawa N.K."/>
            <person name="Vargas-Isla R."/>
            <person name="Ushijima S."/>
            <person name="Smith C.A."/>
            <person name="Ahrendt S."/>
            <person name="Andreopoulos W."/>
            <person name="He G."/>
            <person name="Labutti K."/>
            <person name="Lipzen A."/>
            <person name="Ng V."/>
            <person name="Sandor L."/>
            <person name="Barry K."/>
            <person name="Martinez A.T."/>
            <person name="Xiao Y."/>
            <person name="Gibbons J.G."/>
            <person name="Terashima K."/>
            <person name="Hibbett D.S."/>
            <person name="Grigoriev I.V."/>
        </authorList>
    </citation>
    <scope>NUCLEOTIDE SEQUENCE</scope>
    <source>
        <strain evidence="1">Sp2 HRB7682 ss15</strain>
    </source>
</reference>